<reference evidence="9" key="1">
    <citation type="submission" date="2021-10" db="EMBL/GenBank/DDBJ databases">
        <title>Anaerobic single-cell dispensing facilitates the cultivation of human gut bacteria.</title>
        <authorList>
            <person name="Afrizal A."/>
        </authorList>
    </citation>
    <scope>NUCLEOTIDE SEQUENCE</scope>
    <source>
        <strain evidence="9">CLA-AA-H250</strain>
    </source>
</reference>
<feature type="binding site" evidence="8">
    <location>
        <position position="224"/>
    </location>
    <ligand>
        <name>Zn(2+)</name>
        <dbReference type="ChEBI" id="CHEBI:29105"/>
        <label>1</label>
    </ligand>
</feature>
<comment type="cofactor">
    <cofactor evidence="8">
        <name>a divalent metal cation</name>
        <dbReference type="ChEBI" id="CHEBI:60240"/>
    </cofactor>
    <text evidence="8">Binds 2 divalent metal cations per subunit.</text>
</comment>
<dbReference type="Proteomes" id="UP001199424">
    <property type="component" value="Unassembled WGS sequence"/>
</dbReference>
<feature type="binding site" evidence="8">
    <location>
        <position position="65"/>
    </location>
    <ligand>
        <name>Zn(2+)</name>
        <dbReference type="ChEBI" id="CHEBI:29105"/>
        <label>1</label>
    </ligand>
</feature>
<dbReference type="AlphaFoldDB" id="A0AAE3AL43"/>
<keyword evidence="4 8" id="KW-0479">Metal-binding</keyword>
<evidence type="ECO:0000256" key="3">
    <source>
        <dbReference type="ARBA" id="ARBA00022670"/>
    </source>
</evidence>
<dbReference type="InterPro" id="IPR008007">
    <property type="entry name" value="Peptidase_M42"/>
</dbReference>
<accession>A0AAE3AL43</accession>
<feature type="binding site" evidence="8">
    <location>
        <position position="312"/>
    </location>
    <ligand>
        <name>Zn(2+)</name>
        <dbReference type="ChEBI" id="CHEBI:29105"/>
        <label>2</label>
    </ligand>
</feature>
<comment type="caution">
    <text evidence="9">The sequence shown here is derived from an EMBL/GenBank/DDBJ whole genome shotgun (WGS) entry which is preliminary data.</text>
</comment>
<dbReference type="Pfam" id="PF05343">
    <property type="entry name" value="Peptidase_M42"/>
    <property type="match status" value="1"/>
</dbReference>
<evidence type="ECO:0000313" key="10">
    <source>
        <dbReference type="Proteomes" id="UP001199424"/>
    </source>
</evidence>
<dbReference type="GO" id="GO:0006508">
    <property type="term" value="P:proteolysis"/>
    <property type="evidence" value="ECO:0007669"/>
    <property type="project" value="UniProtKB-KW"/>
</dbReference>
<dbReference type="Gene3D" id="3.40.630.10">
    <property type="entry name" value="Zn peptidases"/>
    <property type="match status" value="1"/>
</dbReference>
<evidence type="ECO:0000256" key="5">
    <source>
        <dbReference type="ARBA" id="ARBA00022801"/>
    </source>
</evidence>
<name>A0AAE3AL43_9FIRM</name>
<feature type="binding site" evidence="8">
    <location>
        <position position="173"/>
    </location>
    <ligand>
        <name>Zn(2+)</name>
        <dbReference type="ChEBI" id="CHEBI:29105"/>
        <label>2</label>
    </ligand>
</feature>
<dbReference type="RefSeq" id="WP_308448770.1">
    <property type="nucleotide sequence ID" value="NZ_JAJEQC010000003.1"/>
</dbReference>
<protein>
    <submittedName>
        <fullName evidence="9">M42 family peptidase</fullName>
    </submittedName>
</protein>
<keyword evidence="3" id="KW-0645">Protease</keyword>
<feature type="binding site" evidence="8">
    <location>
        <position position="173"/>
    </location>
    <ligand>
        <name>Zn(2+)</name>
        <dbReference type="ChEBI" id="CHEBI:29105"/>
        <label>1</label>
    </ligand>
</feature>
<dbReference type="GO" id="GO:0004177">
    <property type="term" value="F:aminopeptidase activity"/>
    <property type="evidence" value="ECO:0007669"/>
    <property type="project" value="UniProtKB-UniRule"/>
</dbReference>
<dbReference type="SUPFAM" id="SSF53187">
    <property type="entry name" value="Zn-dependent exopeptidases"/>
    <property type="match status" value="1"/>
</dbReference>
<evidence type="ECO:0000256" key="6">
    <source>
        <dbReference type="PIRNR" id="PIRNR001123"/>
    </source>
</evidence>
<comment type="similarity">
    <text evidence="1 6">Belongs to the peptidase M42 family.</text>
</comment>
<keyword evidence="10" id="KW-1185">Reference proteome</keyword>
<dbReference type="GO" id="GO:0046872">
    <property type="term" value="F:metal ion binding"/>
    <property type="evidence" value="ECO:0007669"/>
    <property type="project" value="UniProtKB-UniRule"/>
</dbReference>
<dbReference type="PIRSF" id="PIRSF001123">
    <property type="entry name" value="PepA_GA"/>
    <property type="match status" value="1"/>
</dbReference>
<dbReference type="Gene3D" id="2.40.30.40">
    <property type="entry name" value="Peptidase M42, domain 2"/>
    <property type="match status" value="1"/>
</dbReference>
<evidence type="ECO:0000256" key="8">
    <source>
        <dbReference type="PIRSR" id="PIRSR001123-2"/>
    </source>
</evidence>
<dbReference type="PANTHER" id="PTHR32481">
    <property type="entry name" value="AMINOPEPTIDASE"/>
    <property type="match status" value="1"/>
</dbReference>
<sequence>MLNYEILKKLTRTIGVSGEEDDVRSVILSEIEPYADEIHISPLGNILAFKKGEKRPEKKLMLCAHMDEVGFVITNIMENGLLKFTTVGNIRPEVLSGRDVLVDGKTPGVICAKPVHLLKGDEFEKPVPVNELAIDIGADTREQAETLVQIGDNACFVPFFEHVHGTVKAKALDDRVGCFALITLMQRPLEYDTYFVFSTQEEIGLRGAGTAAYILEPDAALVLEGTTAGDIPGVSPTDAACKMGGGAVISLTDMRTVYPKDYFRRAMALGKENNIPVQPKTVRAGGTDAGTIHVSRGGVKTLTISHPCRYIHSAIAMTTEKDIEAVIDLMVLMMAEISGGKL</sequence>
<evidence type="ECO:0000256" key="7">
    <source>
        <dbReference type="PIRSR" id="PIRSR001123-1"/>
    </source>
</evidence>
<feature type="active site" description="Proton acceptor" evidence="7">
    <location>
        <position position="201"/>
    </location>
</feature>
<organism evidence="9 10">
    <name type="scientific">Hominenteromicrobium mulieris</name>
    <dbReference type="NCBI Taxonomy" id="2885357"/>
    <lineage>
        <taxon>Bacteria</taxon>
        <taxon>Bacillati</taxon>
        <taxon>Bacillota</taxon>
        <taxon>Clostridia</taxon>
        <taxon>Eubacteriales</taxon>
        <taxon>Oscillospiraceae</taxon>
        <taxon>Hominenteromicrobium</taxon>
    </lineage>
</organism>
<dbReference type="EMBL" id="JAJEQC010000003">
    <property type="protein sequence ID" value="MCC2136239.1"/>
    <property type="molecule type" value="Genomic_DNA"/>
</dbReference>
<keyword evidence="5" id="KW-0378">Hydrolase</keyword>
<dbReference type="SUPFAM" id="SSF101821">
    <property type="entry name" value="Aminopeptidase/glucanase lid domain"/>
    <property type="match status" value="1"/>
</dbReference>
<keyword evidence="2" id="KW-0031">Aminopeptidase</keyword>
<gene>
    <name evidence="9" type="ORF">LKD31_04310</name>
</gene>
<dbReference type="InterPro" id="IPR023367">
    <property type="entry name" value="Peptidase_M42_dom2"/>
</dbReference>
<evidence type="ECO:0000256" key="2">
    <source>
        <dbReference type="ARBA" id="ARBA00022438"/>
    </source>
</evidence>
<dbReference type="InterPro" id="IPR051464">
    <property type="entry name" value="Peptidase_M42_aminopept"/>
</dbReference>
<feature type="binding site" evidence="8">
    <location>
        <position position="202"/>
    </location>
    <ligand>
        <name>Zn(2+)</name>
        <dbReference type="ChEBI" id="CHEBI:29105"/>
        <label>2</label>
    </ligand>
</feature>
<evidence type="ECO:0000313" key="9">
    <source>
        <dbReference type="EMBL" id="MCC2136239.1"/>
    </source>
</evidence>
<evidence type="ECO:0000256" key="1">
    <source>
        <dbReference type="ARBA" id="ARBA00006272"/>
    </source>
</evidence>
<evidence type="ECO:0000256" key="4">
    <source>
        <dbReference type="ARBA" id="ARBA00022723"/>
    </source>
</evidence>
<proteinExistence type="inferred from homology"/>
<dbReference type="PANTHER" id="PTHR32481:SF5">
    <property type="entry name" value="ENDOGLUCANASE"/>
    <property type="match status" value="1"/>
</dbReference>